<reference evidence="4 5" key="1">
    <citation type="submission" date="2017-05" db="EMBL/GenBank/DDBJ databases">
        <authorList>
            <person name="Varghese N."/>
            <person name="Submissions S."/>
        </authorList>
    </citation>
    <scope>NUCLEOTIDE SEQUENCE [LARGE SCALE GENOMIC DNA]</scope>
    <source>
        <strain evidence="4 5">DSM 19504</strain>
    </source>
</reference>
<evidence type="ECO:0000313" key="5">
    <source>
        <dbReference type="Proteomes" id="UP000319712"/>
    </source>
</evidence>
<dbReference type="Gene3D" id="3.40.50.150">
    <property type="entry name" value="Vaccinia Virus protein VP39"/>
    <property type="match status" value="1"/>
</dbReference>
<evidence type="ECO:0000259" key="1">
    <source>
        <dbReference type="Pfam" id="PF08242"/>
    </source>
</evidence>
<feature type="domain" description="Methyltransferase type 12" evidence="1">
    <location>
        <begin position="165"/>
        <end position="276"/>
    </location>
</feature>
<name>A0A521C2B8_9EURY</name>
<evidence type="ECO:0000313" key="4">
    <source>
        <dbReference type="EMBL" id="SMO53612.1"/>
    </source>
</evidence>
<dbReference type="InterPro" id="IPR029063">
    <property type="entry name" value="SAM-dependent_MTases_sf"/>
</dbReference>
<dbReference type="RefSeq" id="WP_142986009.1">
    <property type="nucleotide sequence ID" value="NZ_FXTD01000003.1"/>
</dbReference>
<dbReference type="SUPFAM" id="SSF53335">
    <property type="entry name" value="S-adenosyl-L-methionine-dependent methyltransferases"/>
    <property type="match status" value="1"/>
</dbReference>
<sequence>MIDRAAVRNTANYLRQVRPIDPEEITEYIEGTPHPAVVRETLREEAFDLRLREREDGSFVPVDDDPVSPPGWEPDAFPEAYAFALEDLLVAEFGANWHVGDSGDELRETIRRLKADYLYGNDVEYDRMAALGYAIYHLPGYYAAIGYVLDDLAENGLIDRTLRVLDVGAGVGGPALGLHDYLPEDAVVEYHAVEPSAAADVLDRLLEETGRNFRSTVHRTTAESLFGLEGPSGRSERSDPLDEPFDLLLFGNVLSELEDPVAVLETATDALAADGSLLALAPADRETAIGLREAERAVATPESGVEVYSPGIRLWPGASPSDRGWSFDVRDDLAVPPFQRRLDEAAAREATDEPGEFHNVDVQFAYSILRTDGERRVDVRASDDRCARMADSEEHVTDRVNLLAVKLSHDLSDGENAVYRVGDGSQSVDHYLVCTRETVLNDGLRGADYGAVVFVENGLVLWNGDEGAYNVVVDDETVVDVVAP</sequence>
<dbReference type="InterPro" id="IPR058959">
    <property type="entry name" value="DUF8157_C"/>
</dbReference>
<organism evidence="4 5">
    <name type="scientific">Halorubrum cibi</name>
    <dbReference type="NCBI Taxonomy" id="413815"/>
    <lineage>
        <taxon>Archaea</taxon>
        <taxon>Methanobacteriati</taxon>
        <taxon>Methanobacteriota</taxon>
        <taxon>Stenosarchaea group</taxon>
        <taxon>Halobacteria</taxon>
        <taxon>Halobacteriales</taxon>
        <taxon>Haloferacaceae</taxon>
        <taxon>Halorubrum</taxon>
    </lineage>
</organism>
<dbReference type="AlphaFoldDB" id="A0A521C2B8"/>
<accession>A0A521C2B8</accession>
<feature type="domain" description="DUF8157" evidence="2">
    <location>
        <begin position="4"/>
        <end position="55"/>
    </location>
</feature>
<gene>
    <name evidence="4" type="ORF">SAMN06264867_103250</name>
</gene>
<keyword evidence="5" id="KW-1185">Reference proteome</keyword>
<dbReference type="Pfam" id="PF08242">
    <property type="entry name" value="Methyltransf_12"/>
    <property type="match status" value="1"/>
</dbReference>
<dbReference type="Pfam" id="PF26487">
    <property type="entry name" value="DUF8157_C"/>
    <property type="match status" value="1"/>
</dbReference>
<dbReference type="Pfam" id="PF26486">
    <property type="entry name" value="DUF8157"/>
    <property type="match status" value="1"/>
</dbReference>
<feature type="domain" description="DUF8157" evidence="3">
    <location>
        <begin position="390"/>
        <end position="481"/>
    </location>
</feature>
<dbReference type="InterPro" id="IPR013217">
    <property type="entry name" value="Methyltransf_12"/>
</dbReference>
<protein>
    <submittedName>
        <fullName evidence="4">Uncharacterized protein</fullName>
    </submittedName>
</protein>
<evidence type="ECO:0000259" key="2">
    <source>
        <dbReference type="Pfam" id="PF26486"/>
    </source>
</evidence>
<evidence type="ECO:0000259" key="3">
    <source>
        <dbReference type="Pfam" id="PF26487"/>
    </source>
</evidence>
<dbReference type="Proteomes" id="UP000319712">
    <property type="component" value="Unassembled WGS sequence"/>
</dbReference>
<dbReference type="InterPro" id="IPR058470">
    <property type="entry name" value="DUF8157_N"/>
</dbReference>
<proteinExistence type="predicted"/>
<dbReference type="EMBL" id="FXTD01000003">
    <property type="protein sequence ID" value="SMO53612.1"/>
    <property type="molecule type" value="Genomic_DNA"/>
</dbReference>
<dbReference type="OrthoDB" id="117536at2157"/>
<dbReference type="CDD" id="cd02440">
    <property type="entry name" value="AdoMet_MTases"/>
    <property type="match status" value="1"/>
</dbReference>